<name>A0A9N9FI96_9GLOM</name>
<proteinExistence type="predicted"/>
<reference evidence="1" key="1">
    <citation type="submission" date="2021-06" db="EMBL/GenBank/DDBJ databases">
        <authorList>
            <person name="Kallberg Y."/>
            <person name="Tangrot J."/>
            <person name="Rosling A."/>
        </authorList>
    </citation>
    <scope>NUCLEOTIDE SEQUENCE</scope>
    <source>
        <strain evidence="1">BR232B</strain>
    </source>
</reference>
<dbReference type="Proteomes" id="UP000789739">
    <property type="component" value="Unassembled WGS sequence"/>
</dbReference>
<evidence type="ECO:0000313" key="2">
    <source>
        <dbReference type="Proteomes" id="UP000789739"/>
    </source>
</evidence>
<dbReference type="AlphaFoldDB" id="A0A9N9FI96"/>
<dbReference type="EMBL" id="CAJVPI010000437">
    <property type="protein sequence ID" value="CAG8535017.1"/>
    <property type="molecule type" value="Genomic_DNA"/>
</dbReference>
<gene>
    <name evidence="1" type="ORF">PBRASI_LOCUS4301</name>
</gene>
<evidence type="ECO:0000313" key="1">
    <source>
        <dbReference type="EMBL" id="CAG8535017.1"/>
    </source>
</evidence>
<keyword evidence="2" id="KW-1185">Reference proteome</keyword>
<accession>A0A9N9FI96</accession>
<dbReference type="OrthoDB" id="5552418at2759"/>
<protein>
    <submittedName>
        <fullName evidence="1">11626_t:CDS:1</fullName>
    </submittedName>
</protein>
<sequence length="255" mass="28623">MWAGTFDFAHSSHFDISAEAMHSNIMSTPQNATTNDSPGALVAAPTLDPHQTAHTMLATDSGIQDAFSAAAALLRVQHEPQPHHQQNHTQLDIHLKRVEGPLQQGNLSMAIQILSEITELVVSNCEYLGLSGDDNVPSAYRVKRENFWRSLNNTWIYTLTQINVSSKHSTFIDHEFLCHLRQSIVSWADVLERYGLVDYELGFWEQDLLEAIDRTLAAFLNQHSCRAFDGEVLSQCQPEMGSRVKVHDGELYSHV</sequence>
<comment type="caution">
    <text evidence="1">The sequence shown here is derived from an EMBL/GenBank/DDBJ whole genome shotgun (WGS) entry which is preliminary data.</text>
</comment>
<organism evidence="1 2">
    <name type="scientific">Paraglomus brasilianum</name>
    <dbReference type="NCBI Taxonomy" id="144538"/>
    <lineage>
        <taxon>Eukaryota</taxon>
        <taxon>Fungi</taxon>
        <taxon>Fungi incertae sedis</taxon>
        <taxon>Mucoromycota</taxon>
        <taxon>Glomeromycotina</taxon>
        <taxon>Glomeromycetes</taxon>
        <taxon>Paraglomerales</taxon>
        <taxon>Paraglomeraceae</taxon>
        <taxon>Paraglomus</taxon>
    </lineage>
</organism>